<comment type="similarity">
    <text evidence="1">Belongs to the 'phage' integrase family.</text>
</comment>
<dbReference type="PROSITE" id="PS51900">
    <property type="entry name" value="CB"/>
    <property type="match status" value="1"/>
</dbReference>
<dbReference type="AlphaFoldDB" id="K9U9J1"/>
<evidence type="ECO:0000256" key="3">
    <source>
        <dbReference type="ARBA" id="ARBA00023125"/>
    </source>
</evidence>
<dbReference type="RefSeq" id="WP_015163048.1">
    <property type="nucleotide sequence ID" value="NC_019699.1"/>
</dbReference>
<dbReference type="InterPro" id="IPR010998">
    <property type="entry name" value="Integrase_recombinase_N"/>
</dbReference>
<dbReference type="InParanoid" id="K9U9J1"/>
<dbReference type="Pfam" id="PF02899">
    <property type="entry name" value="Phage_int_SAM_1"/>
    <property type="match status" value="1"/>
</dbReference>
<keyword evidence="2" id="KW-0229">DNA integration</keyword>
<dbReference type="InterPro" id="IPR050090">
    <property type="entry name" value="Tyrosine_recombinase_XerCD"/>
</dbReference>
<feature type="domain" description="Core-binding (CB)" evidence="7">
    <location>
        <begin position="41"/>
        <end position="124"/>
    </location>
</feature>
<sequence length="340" mass="38598">MKIAGIRASMPRRPIPEPVIIPSSTQIARAASPTPTVIPSQPPTDLRQSRVDEFLMARSLSDNSKKAYQQDLQRFMDWTQTAWGAVTPRQVALFKDDLLEEKFLAPATVNRVLTTLKNFYGWMVDSEYVAKNPTKTIDLLELESPEAQDLSEAELASVYQVAAGSNYRERNTALVAILLHGLRAAEVSALNLEDYDGTRLHIRKAKSDSKGCVPLKERARIDLDAYLEWRSQQGEELQPTSPLFISRSRRSFGKRLTYWGIRDVVDAIQQVTGIDLHAHRFRHTFATDLVLRGMDTYHVMTLTRHKSMQSFKRYTKRADQIAAEKAFYQTLGESQPDEKA</sequence>
<organism evidence="8 9">
    <name type="scientific">Chroococcidiopsis thermalis (strain PCC 7203)</name>
    <dbReference type="NCBI Taxonomy" id="251229"/>
    <lineage>
        <taxon>Bacteria</taxon>
        <taxon>Bacillati</taxon>
        <taxon>Cyanobacteriota</taxon>
        <taxon>Cyanophyceae</taxon>
        <taxon>Chroococcidiopsidales</taxon>
        <taxon>Chroococcidiopsidaceae</taxon>
        <taxon>Chroococcidiopsis</taxon>
    </lineage>
</organism>
<keyword evidence="4" id="KW-0233">DNA recombination</keyword>
<dbReference type="InterPro" id="IPR013762">
    <property type="entry name" value="Integrase-like_cat_sf"/>
</dbReference>
<evidence type="ECO:0000256" key="1">
    <source>
        <dbReference type="ARBA" id="ARBA00008857"/>
    </source>
</evidence>
<dbReference type="PANTHER" id="PTHR30349">
    <property type="entry name" value="PHAGE INTEGRASE-RELATED"/>
    <property type="match status" value="1"/>
</dbReference>
<dbReference type="Proteomes" id="UP000010384">
    <property type="component" value="Plasmid pCHRO.01"/>
</dbReference>
<accession>K9U9J1</accession>
<evidence type="ECO:0000313" key="9">
    <source>
        <dbReference type="Proteomes" id="UP000010384"/>
    </source>
</evidence>
<evidence type="ECO:0000313" key="8">
    <source>
        <dbReference type="EMBL" id="AFY91111.1"/>
    </source>
</evidence>
<dbReference type="EMBL" id="CP003598">
    <property type="protein sequence ID" value="AFY91111.1"/>
    <property type="molecule type" value="Genomic_DNA"/>
</dbReference>
<proteinExistence type="inferred from homology"/>
<reference evidence="8 9" key="1">
    <citation type="submission" date="2012-06" db="EMBL/GenBank/DDBJ databases">
        <title>Finished plasmid 1 of genome of Chroococcidiopsis thermalis PCC 7203.</title>
        <authorList>
            <consortium name="US DOE Joint Genome Institute"/>
            <person name="Gugger M."/>
            <person name="Coursin T."/>
            <person name="Rippka R."/>
            <person name="Tandeau De Marsac N."/>
            <person name="Huntemann M."/>
            <person name="Wei C.-L."/>
            <person name="Han J."/>
            <person name="Detter J.C."/>
            <person name="Han C."/>
            <person name="Tapia R."/>
            <person name="Davenport K."/>
            <person name="Daligault H."/>
            <person name="Erkkila T."/>
            <person name="Gu W."/>
            <person name="Munk A.C.C."/>
            <person name="Teshima H."/>
            <person name="Xu Y."/>
            <person name="Chain P."/>
            <person name="Chen A."/>
            <person name="Krypides N."/>
            <person name="Mavromatis K."/>
            <person name="Markowitz V."/>
            <person name="Szeto E."/>
            <person name="Ivanova N."/>
            <person name="Mikhailova N."/>
            <person name="Ovchinnikova G."/>
            <person name="Pagani I."/>
            <person name="Pati A."/>
            <person name="Goodwin L."/>
            <person name="Peters L."/>
            <person name="Pitluck S."/>
            <person name="Woyke T."/>
            <person name="Kerfeld C."/>
        </authorList>
    </citation>
    <scope>NUCLEOTIDE SEQUENCE [LARGE SCALE GENOMIC DNA]</scope>
    <source>
        <strain evidence="8 9">PCC 7203</strain>
        <plasmid evidence="8 9">pCHRO.01</plasmid>
    </source>
</reference>
<dbReference type="CDD" id="cd00397">
    <property type="entry name" value="DNA_BRE_C"/>
    <property type="match status" value="1"/>
</dbReference>
<evidence type="ECO:0000256" key="2">
    <source>
        <dbReference type="ARBA" id="ARBA00022908"/>
    </source>
</evidence>
<dbReference type="SUPFAM" id="SSF56349">
    <property type="entry name" value="DNA breaking-rejoining enzymes"/>
    <property type="match status" value="1"/>
</dbReference>
<dbReference type="InterPro" id="IPR044068">
    <property type="entry name" value="CB"/>
</dbReference>
<dbReference type="GO" id="GO:0015074">
    <property type="term" value="P:DNA integration"/>
    <property type="evidence" value="ECO:0007669"/>
    <property type="project" value="UniProtKB-KW"/>
</dbReference>
<dbReference type="PROSITE" id="PS51898">
    <property type="entry name" value="TYR_RECOMBINASE"/>
    <property type="match status" value="1"/>
</dbReference>
<evidence type="ECO:0000256" key="5">
    <source>
        <dbReference type="PROSITE-ProRule" id="PRU01248"/>
    </source>
</evidence>
<dbReference type="InterPro" id="IPR002104">
    <property type="entry name" value="Integrase_catalytic"/>
</dbReference>
<dbReference type="GO" id="GO:0006310">
    <property type="term" value="P:DNA recombination"/>
    <property type="evidence" value="ECO:0007669"/>
    <property type="project" value="UniProtKB-KW"/>
</dbReference>
<keyword evidence="3 5" id="KW-0238">DNA-binding</keyword>
<dbReference type="InterPro" id="IPR011010">
    <property type="entry name" value="DNA_brk_join_enz"/>
</dbReference>
<dbReference type="InterPro" id="IPR004107">
    <property type="entry name" value="Integrase_SAM-like_N"/>
</dbReference>
<dbReference type="GO" id="GO:0003677">
    <property type="term" value="F:DNA binding"/>
    <property type="evidence" value="ECO:0007669"/>
    <property type="project" value="UniProtKB-UniRule"/>
</dbReference>
<feature type="domain" description="Tyr recombinase" evidence="6">
    <location>
        <begin position="145"/>
        <end position="327"/>
    </location>
</feature>
<dbReference type="OrthoDB" id="504361at2"/>
<keyword evidence="8" id="KW-0614">Plasmid</keyword>
<gene>
    <name evidence="8" type="ORF">Chro_5770</name>
</gene>
<evidence type="ECO:0000259" key="7">
    <source>
        <dbReference type="PROSITE" id="PS51900"/>
    </source>
</evidence>
<dbReference type="FunCoup" id="K9U9J1">
    <property type="interactions" value="39"/>
</dbReference>
<dbReference type="Gene3D" id="1.10.150.130">
    <property type="match status" value="1"/>
</dbReference>
<geneLocation type="plasmid" evidence="8 9">
    <name>pCHRO.01</name>
</geneLocation>
<evidence type="ECO:0000259" key="6">
    <source>
        <dbReference type="PROSITE" id="PS51898"/>
    </source>
</evidence>
<dbReference type="HOGENOM" id="CLU_027562_9_6_3"/>
<keyword evidence="9" id="KW-1185">Reference proteome</keyword>
<dbReference type="PANTHER" id="PTHR30349:SF41">
    <property type="entry name" value="INTEGRASE_RECOMBINASE PROTEIN MJ0367-RELATED"/>
    <property type="match status" value="1"/>
</dbReference>
<evidence type="ECO:0000256" key="4">
    <source>
        <dbReference type="ARBA" id="ARBA00023172"/>
    </source>
</evidence>
<dbReference type="Gene3D" id="1.10.443.10">
    <property type="entry name" value="Intergrase catalytic core"/>
    <property type="match status" value="1"/>
</dbReference>
<protein>
    <submittedName>
        <fullName evidence="8">Integrase domain protein SAM domain protein</fullName>
    </submittedName>
</protein>
<dbReference type="Pfam" id="PF00589">
    <property type="entry name" value="Phage_integrase"/>
    <property type="match status" value="1"/>
</dbReference>
<name>K9U9J1_CHRTP</name>
<dbReference type="KEGG" id="cthe:Chro_5770"/>